<dbReference type="AlphaFoldDB" id="C5E030"/>
<sequence>MARRQIFDIEGEKKGIKKKKSKKRMRLWNILFIALLILCIHCHRIIPASNPSVVEPAAPINYGDISLLMINDFVLIIQVFMTCIPSGVLAPMLVDFVRISCLFNMLSTFSLLSLSLLNGWDRLDESRTFKMEMRKTFNSWAENNEKRNWLNESVNWRELKNWVNVFDIHFDMYVSNYTDVERNGKINRVICASFNMGQKSLFDMPFEQEICVTKEGIKKLGKNRFSSLSVDTTKNLVKFLAKGGYVKAASNPPFYLFKLMETYGDMTIDFLETLQEMTSSLQVETKSSLEKACSFHEGEKLLMLMRLKRPQAVASLM</sequence>
<gene>
    <name evidence="2" type="ordered locus">ZYRO0G09328g</name>
</gene>
<feature type="transmembrane region" description="Helical" evidence="1">
    <location>
        <begin position="73"/>
        <end position="94"/>
    </location>
</feature>
<dbReference type="EMBL" id="CU928179">
    <property type="protein sequence ID" value="CAR29464.1"/>
    <property type="molecule type" value="Genomic_DNA"/>
</dbReference>
<reference evidence="2 3" key="1">
    <citation type="journal article" date="2009" name="Genome Res.">
        <title>Comparative genomics of protoploid Saccharomycetaceae.</title>
        <authorList>
            <consortium name="The Genolevures Consortium"/>
            <person name="Souciet J.-L."/>
            <person name="Dujon B."/>
            <person name="Gaillardin C."/>
            <person name="Johnston M."/>
            <person name="Baret P.V."/>
            <person name="Cliften P."/>
            <person name="Sherman D.J."/>
            <person name="Weissenbach J."/>
            <person name="Westhof E."/>
            <person name="Wincker P."/>
            <person name="Jubin C."/>
            <person name="Poulain J."/>
            <person name="Barbe V."/>
            <person name="Segurens B."/>
            <person name="Artiguenave F."/>
            <person name="Anthouard V."/>
            <person name="Vacherie B."/>
            <person name="Val M.-E."/>
            <person name="Fulton R.S."/>
            <person name="Minx P."/>
            <person name="Wilson R."/>
            <person name="Durrens P."/>
            <person name="Jean G."/>
            <person name="Marck C."/>
            <person name="Martin T."/>
            <person name="Nikolski M."/>
            <person name="Rolland T."/>
            <person name="Seret M.-L."/>
            <person name="Casaregola S."/>
            <person name="Despons L."/>
            <person name="Fairhead C."/>
            <person name="Fischer G."/>
            <person name="Lafontaine I."/>
            <person name="Leh V."/>
            <person name="Lemaire M."/>
            <person name="de Montigny J."/>
            <person name="Neuveglise C."/>
            <person name="Thierry A."/>
            <person name="Blanc-Lenfle I."/>
            <person name="Bleykasten C."/>
            <person name="Diffels J."/>
            <person name="Fritsch E."/>
            <person name="Frangeul L."/>
            <person name="Goeffon A."/>
            <person name="Jauniaux N."/>
            <person name="Kachouri-Lafond R."/>
            <person name="Payen C."/>
            <person name="Potier S."/>
            <person name="Pribylova L."/>
            <person name="Ozanne C."/>
            <person name="Richard G.-F."/>
            <person name="Sacerdot C."/>
            <person name="Straub M.-L."/>
            <person name="Talla E."/>
        </authorList>
    </citation>
    <scope>NUCLEOTIDE SEQUENCE [LARGE SCALE GENOMIC DNA]</scope>
    <source>
        <strain evidence="2 3">ATCC 2623 / CBS 732 / BCRC 21506 / NBRC 1130 / NCYC 568 / NRRL Y-229</strain>
    </source>
</reference>
<evidence type="ECO:0000313" key="3">
    <source>
        <dbReference type="Proteomes" id="UP000008536"/>
    </source>
</evidence>
<feature type="transmembrane region" description="Helical" evidence="1">
    <location>
        <begin position="27"/>
        <end position="46"/>
    </location>
</feature>
<dbReference type="KEGG" id="zro:ZYRO0G09328g"/>
<protein>
    <submittedName>
        <fullName evidence="2">ZYRO0G09328p</fullName>
    </submittedName>
</protein>
<dbReference type="Proteomes" id="UP000008536">
    <property type="component" value="Chromosome G"/>
</dbReference>
<name>C5E030_ZYGRC</name>
<dbReference type="GeneID" id="8206203"/>
<dbReference type="InParanoid" id="C5E030"/>
<keyword evidence="3" id="KW-1185">Reference proteome</keyword>
<proteinExistence type="predicted"/>
<feature type="transmembrane region" description="Helical" evidence="1">
    <location>
        <begin position="101"/>
        <end position="120"/>
    </location>
</feature>
<dbReference type="HOGENOM" id="CLU_950636_0_0_1"/>
<keyword evidence="1" id="KW-0472">Membrane</keyword>
<dbReference type="RefSeq" id="XP_002498397.1">
    <property type="nucleotide sequence ID" value="XM_002498352.1"/>
</dbReference>
<evidence type="ECO:0000256" key="1">
    <source>
        <dbReference type="SAM" id="Phobius"/>
    </source>
</evidence>
<organism evidence="2 3">
    <name type="scientific">Zygosaccharomyces rouxii (strain ATCC 2623 / CBS 732 / NBRC 1130 / NCYC 568 / NRRL Y-229)</name>
    <dbReference type="NCBI Taxonomy" id="559307"/>
    <lineage>
        <taxon>Eukaryota</taxon>
        <taxon>Fungi</taxon>
        <taxon>Dikarya</taxon>
        <taxon>Ascomycota</taxon>
        <taxon>Saccharomycotina</taxon>
        <taxon>Saccharomycetes</taxon>
        <taxon>Saccharomycetales</taxon>
        <taxon>Saccharomycetaceae</taxon>
        <taxon>Zygosaccharomyces</taxon>
    </lineage>
</organism>
<evidence type="ECO:0000313" key="2">
    <source>
        <dbReference type="EMBL" id="CAR29464.1"/>
    </source>
</evidence>
<accession>C5E030</accession>
<keyword evidence="1" id="KW-0812">Transmembrane</keyword>
<keyword evidence="1" id="KW-1133">Transmembrane helix</keyword>